<keyword evidence="1" id="KW-1133">Transmembrane helix</keyword>
<dbReference type="Proteomes" id="UP001162175">
    <property type="component" value="Unassembled WGS sequence"/>
</dbReference>
<evidence type="ECO:0000313" key="2">
    <source>
        <dbReference type="EMBL" id="MDI3349569.1"/>
    </source>
</evidence>
<sequence>MKKDKKINEELLNENEEIKPKKNRKRIFTSILMYSGLITSIATISGISIFYSTNQTRNIKYIYDDKKDINVTKQTTPDNKTKTVFTLEKEILAKDFFDLEKQVKIKKQESNFGIHLLANYSFYKTGYNLDNFFNKNNSYAMDLDLNSTDKEIVQLQLHNSIDKFNEQTKHGITFKYFIQQLTSLKIALSYFFTKEDQTYFIESKKDVTGFEIKEFFFQVHKYFKDEIQNKEIVGQNFIFKAFATTNDGIIEKIKFVLELSFEM</sequence>
<accession>A0AA43U2T3</accession>
<reference evidence="2" key="1">
    <citation type="submission" date="2022-11" db="EMBL/GenBank/DDBJ databases">
        <title>Draft genome of Mycoplasma arginini isolated from fly.</title>
        <authorList>
            <person name="Severgnini M."/>
            <person name="Gioia G."/>
            <person name="Cremonesi P."/>
            <person name="Moroni P."/>
            <person name="Addis M.F."/>
            <person name="Castiglioni B."/>
        </authorList>
    </citation>
    <scope>NUCLEOTIDE SEQUENCE</scope>
    <source>
        <strain evidence="2">QMP CG1-1632</strain>
    </source>
</reference>
<protein>
    <submittedName>
        <fullName evidence="2">Uncharacterized protein</fullName>
    </submittedName>
</protein>
<feature type="transmembrane region" description="Helical" evidence="1">
    <location>
        <begin position="31"/>
        <end position="51"/>
    </location>
</feature>
<keyword evidence="1" id="KW-0812">Transmembrane</keyword>
<comment type="caution">
    <text evidence="2">The sequence shown here is derived from an EMBL/GenBank/DDBJ whole genome shotgun (WGS) entry which is preliminary data.</text>
</comment>
<proteinExistence type="predicted"/>
<name>A0AA43U2T3_MYCAR</name>
<keyword evidence="1" id="KW-0472">Membrane</keyword>
<dbReference type="EMBL" id="JAPFAR010000042">
    <property type="protein sequence ID" value="MDI3349569.1"/>
    <property type="molecule type" value="Genomic_DNA"/>
</dbReference>
<dbReference type="AlphaFoldDB" id="A0AA43U2T3"/>
<organism evidence="2 3">
    <name type="scientific">Mycoplasmopsis arginini</name>
    <name type="common">Mycoplasma arginini</name>
    <dbReference type="NCBI Taxonomy" id="2094"/>
    <lineage>
        <taxon>Bacteria</taxon>
        <taxon>Bacillati</taxon>
        <taxon>Mycoplasmatota</taxon>
        <taxon>Mycoplasmoidales</taxon>
        <taxon>Metamycoplasmataceae</taxon>
        <taxon>Mycoplasmopsis</taxon>
    </lineage>
</organism>
<evidence type="ECO:0000313" key="3">
    <source>
        <dbReference type="Proteomes" id="UP001162175"/>
    </source>
</evidence>
<gene>
    <name evidence="2" type="ORF">DCBHLPFO_00204</name>
</gene>
<evidence type="ECO:0000256" key="1">
    <source>
        <dbReference type="SAM" id="Phobius"/>
    </source>
</evidence>
<dbReference type="RefSeq" id="WP_268164463.1">
    <property type="nucleotide sequence ID" value="NZ_JAPFAO010000011.1"/>
</dbReference>